<dbReference type="PROSITE" id="PS51257">
    <property type="entry name" value="PROKAR_LIPOPROTEIN"/>
    <property type="match status" value="1"/>
</dbReference>
<dbReference type="Proteomes" id="UP000326179">
    <property type="component" value="Chromosome"/>
</dbReference>
<keyword evidence="3" id="KW-1185">Reference proteome</keyword>
<evidence type="ECO:0000313" key="2">
    <source>
        <dbReference type="EMBL" id="QFZ78436.1"/>
    </source>
</evidence>
<accession>A0A5Q0LPQ3</accession>
<proteinExistence type="predicted"/>
<keyword evidence="1" id="KW-0732">Signal</keyword>
<name>A0A5Q0LPQ3_9ACTN</name>
<feature type="signal peptide" evidence="1">
    <location>
        <begin position="1"/>
        <end position="20"/>
    </location>
</feature>
<dbReference type="KEGG" id="sfy:GFH48_38820"/>
<dbReference type="EMBL" id="CP045643">
    <property type="protein sequence ID" value="QFZ78436.1"/>
    <property type="molecule type" value="Genomic_DNA"/>
</dbReference>
<organism evidence="2 3">
    <name type="scientific">Streptomyces fagopyri</name>
    <dbReference type="NCBI Taxonomy" id="2662397"/>
    <lineage>
        <taxon>Bacteria</taxon>
        <taxon>Bacillati</taxon>
        <taxon>Actinomycetota</taxon>
        <taxon>Actinomycetes</taxon>
        <taxon>Kitasatosporales</taxon>
        <taxon>Streptomycetaceae</taxon>
        <taxon>Streptomyces</taxon>
    </lineage>
</organism>
<evidence type="ECO:0000256" key="1">
    <source>
        <dbReference type="SAM" id="SignalP"/>
    </source>
</evidence>
<protein>
    <recommendedName>
        <fullName evidence="4">Lipoprotein</fullName>
    </recommendedName>
</protein>
<reference evidence="2 3" key="1">
    <citation type="submission" date="2019-10" db="EMBL/GenBank/DDBJ databases">
        <title>A novel species.</title>
        <authorList>
            <person name="Gao J."/>
        </authorList>
    </citation>
    <scope>NUCLEOTIDE SEQUENCE [LARGE SCALE GENOMIC DNA]</scope>
    <source>
        <strain evidence="2 3">QMT-28</strain>
    </source>
</reference>
<feature type="chain" id="PRO_5038983562" description="Lipoprotein" evidence="1">
    <location>
        <begin position="21"/>
        <end position="181"/>
    </location>
</feature>
<sequence length="181" mass="19292">MMRPMRALFPLLLLSMLVTGCDAGKKDGAAADSADLDAAARVWGVAPELVYVTKVSGFTVFQQSVGEYKDEFAAAYRSDKGSTKFGLFVGRGTITAESCPKQPLGEVADRQVTCEHDGDAWYRKAGDSHEYAVPGNGVVIRLIADADKVDRTILRKAAESAHRPDDVELAALLPTSNGAGT</sequence>
<evidence type="ECO:0008006" key="4">
    <source>
        <dbReference type="Google" id="ProtNLM"/>
    </source>
</evidence>
<evidence type="ECO:0000313" key="3">
    <source>
        <dbReference type="Proteomes" id="UP000326179"/>
    </source>
</evidence>
<gene>
    <name evidence="2" type="ORF">GFH48_38820</name>
</gene>
<dbReference type="AlphaFoldDB" id="A0A5Q0LPQ3"/>